<dbReference type="EMBL" id="KN817533">
    <property type="protein sequence ID" value="KJA25066.1"/>
    <property type="molecule type" value="Genomic_DNA"/>
</dbReference>
<feature type="transmembrane region" description="Helical" evidence="7">
    <location>
        <begin position="462"/>
        <end position="485"/>
    </location>
</feature>
<feature type="transmembrane region" description="Helical" evidence="7">
    <location>
        <begin position="777"/>
        <end position="795"/>
    </location>
</feature>
<proteinExistence type="predicted"/>
<evidence type="ECO:0000256" key="2">
    <source>
        <dbReference type="ARBA" id="ARBA00022692"/>
    </source>
</evidence>
<feature type="transmembrane region" description="Helical" evidence="7">
    <location>
        <begin position="589"/>
        <end position="613"/>
    </location>
</feature>
<evidence type="ECO:0000256" key="5">
    <source>
        <dbReference type="SAM" id="Coils"/>
    </source>
</evidence>
<evidence type="ECO:0000313" key="9">
    <source>
        <dbReference type="EMBL" id="KJA25066.1"/>
    </source>
</evidence>
<feature type="compositionally biased region" description="Polar residues" evidence="6">
    <location>
        <begin position="148"/>
        <end position="171"/>
    </location>
</feature>
<dbReference type="CDD" id="cd14478">
    <property type="entry name" value="SPX_PHO87_PHO90_like"/>
    <property type="match status" value="1"/>
</dbReference>
<dbReference type="GO" id="GO:0005886">
    <property type="term" value="C:plasma membrane"/>
    <property type="evidence" value="ECO:0007669"/>
    <property type="project" value="TreeGrafter"/>
</dbReference>
<dbReference type="AlphaFoldDB" id="A0A0D2P8Z1"/>
<gene>
    <name evidence="9" type="ORF">HYPSUDRAFT_38009</name>
</gene>
<feature type="transmembrane region" description="Helical" evidence="7">
    <location>
        <begin position="669"/>
        <end position="687"/>
    </location>
</feature>
<dbReference type="PANTHER" id="PTHR10283">
    <property type="entry name" value="SOLUTE CARRIER FAMILY 13 MEMBER"/>
    <property type="match status" value="1"/>
</dbReference>
<feature type="region of interest" description="Disordered" evidence="6">
    <location>
        <begin position="107"/>
        <end position="189"/>
    </location>
</feature>
<dbReference type="CDD" id="cd01115">
    <property type="entry name" value="SLC13_permease"/>
    <property type="match status" value="1"/>
</dbReference>
<feature type="domain" description="SPX" evidence="8">
    <location>
        <begin position="1"/>
        <end position="278"/>
    </location>
</feature>
<protein>
    <recommendedName>
        <fullName evidence="8">SPX domain-containing protein</fullName>
    </recommendedName>
</protein>
<reference evidence="10" key="1">
    <citation type="submission" date="2014-04" db="EMBL/GenBank/DDBJ databases">
        <title>Evolutionary Origins and Diversification of the Mycorrhizal Mutualists.</title>
        <authorList>
            <consortium name="DOE Joint Genome Institute"/>
            <consortium name="Mycorrhizal Genomics Consortium"/>
            <person name="Kohler A."/>
            <person name="Kuo A."/>
            <person name="Nagy L.G."/>
            <person name="Floudas D."/>
            <person name="Copeland A."/>
            <person name="Barry K.W."/>
            <person name="Cichocki N."/>
            <person name="Veneault-Fourrey C."/>
            <person name="LaButti K."/>
            <person name="Lindquist E.A."/>
            <person name="Lipzen A."/>
            <person name="Lundell T."/>
            <person name="Morin E."/>
            <person name="Murat C."/>
            <person name="Riley R."/>
            <person name="Ohm R."/>
            <person name="Sun H."/>
            <person name="Tunlid A."/>
            <person name="Henrissat B."/>
            <person name="Grigoriev I.V."/>
            <person name="Hibbett D.S."/>
            <person name="Martin F."/>
        </authorList>
    </citation>
    <scope>NUCLEOTIDE SEQUENCE [LARGE SCALE GENOMIC DNA]</scope>
    <source>
        <strain evidence="10">FD-334 SS-4</strain>
    </source>
</reference>
<dbReference type="InterPro" id="IPR001898">
    <property type="entry name" value="SLC13A/DASS"/>
</dbReference>
<feature type="transmembrane region" description="Helical" evidence="7">
    <location>
        <begin position="549"/>
        <end position="569"/>
    </location>
</feature>
<accession>A0A0D2P8Z1</accession>
<dbReference type="GO" id="GO:0005315">
    <property type="term" value="F:phosphate transmembrane transporter activity"/>
    <property type="evidence" value="ECO:0007669"/>
    <property type="project" value="TreeGrafter"/>
</dbReference>
<keyword evidence="4 7" id="KW-0472">Membrane</keyword>
<dbReference type="OrthoDB" id="10260443at2759"/>
<dbReference type="NCBIfam" id="TIGR00785">
    <property type="entry name" value="dass"/>
    <property type="match status" value="1"/>
</dbReference>
<sequence>MKFSSSLKFNAVSEWWDEYIAYDALKKCIYHLEKQQHAHDHHYPDLESNEQSNLLGEDDSSKTDALFIPLLDRELKKIVLFYEQQKNELIEDFNDLEKDVEFQETLGLQGGAHYEDYEDGDEDDDESISSPRSPEGARRSLSRHRKTSSAGRQPRPSTDLSPAQRRTSISSVEELDENHPSIGRGTLGRLSRGLSNLRGSLISTASGGADLEQDHTIWNARSDYAYDTRLLYKRRITTLYISFTNLRSYVEVNYSGFRKAIKKYDKVTESALKDRYLHDAVEVAAPFTQAEKDVLNDAVNRLVEIYTKCISHGDKAMARQQLRLHQRESIAWERDTVWRQMIGRERRGEGAVHDLSGATLVHGSESALADIPTPVGKFRITKRRIAMLSAVAVLVLLLNVPILQEQAPNRCLAILSFCTVLWATEAIPLFVTSMFVPFLLVVLRVICDAEGVQLSPPKATKYVFSVMFSPTIMLLIGGFTISSALSKTNIDRILITRVLNLAGTRPSTVLLTFMGVSCFASMWISNVAAPTLCFTLIRPILRTLPPGSAFGPCLILAIALAANIGGQSSPISSPQNLIALQNMDPALDWASWFAVALPVSAVSIVLIWILLLISYKPARSPDGEGDIEIRAIRPTNEPFTAKQYWVTFVCLVTIGLWCFAHMIEDYLGDMGVIALIPVVAFFSTGVLKKDDFDNFMWTIVFLAMGGIALGKGVESSGLLEILHEIIERIVDGYTLYPVVLILSPIVLIVSTFISHTIASILLCPIAAAVGKSLPGNYSNLLVFITGLICSAGMGMPVSGFPNQTAATQENELGELYLTNIDFLKNGVPASIIATLVVSTLGFLLMQIVGV</sequence>
<dbReference type="PROSITE" id="PS51382">
    <property type="entry name" value="SPX"/>
    <property type="match status" value="1"/>
</dbReference>
<feature type="transmembrane region" description="Helical" evidence="7">
    <location>
        <begin position="509"/>
        <end position="537"/>
    </location>
</feature>
<evidence type="ECO:0000256" key="4">
    <source>
        <dbReference type="ARBA" id="ARBA00023136"/>
    </source>
</evidence>
<feature type="transmembrane region" description="Helical" evidence="7">
    <location>
        <begin position="827"/>
        <end position="848"/>
    </location>
</feature>
<dbReference type="Pfam" id="PF03105">
    <property type="entry name" value="SPX"/>
    <property type="match status" value="2"/>
</dbReference>
<feature type="transmembrane region" description="Helical" evidence="7">
    <location>
        <begin position="733"/>
        <end position="765"/>
    </location>
</feature>
<evidence type="ECO:0000256" key="1">
    <source>
        <dbReference type="ARBA" id="ARBA00004141"/>
    </source>
</evidence>
<feature type="coiled-coil region" evidence="5">
    <location>
        <begin position="79"/>
        <end position="106"/>
    </location>
</feature>
<feature type="compositionally biased region" description="Acidic residues" evidence="6">
    <location>
        <begin position="116"/>
        <end position="127"/>
    </location>
</feature>
<dbReference type="GO" id="GO:0006797">
    <property type="term" value="P:polyphosphate metabolic process"/>
    <property type="evidence" value="ECO:0007669"/>
    <property type="project" value="TreeGrafter"/>
</dbReference>
<comment type="subcellular location">
    <subcellularLocation>
        <location evidence="1">Membrane</location>
        <topology evidence="1">Multi-pass membrane protein</topology>
    </subcellularLocation>
</comment>
<keyword evidence="5" id="KW-0175">Coiled coil</keyword>
<evidence type="ECO:0000256" key="7">
    <source>
        <dbReference type="SAM" id="Phobius"/>
    </source>
</evidence>
<dbReference type="PANTHER" id="PTHR10283:SF92">
    <property type="entry name" value="LOW-AFFINITY PHOSPHATE TRANSPORTER PHO91"/>
    <property type="match status" value="1"/>
</dbReference>
<dbReference type="Pfam" id="PF00939">
    <property type="entry name" value="Na_sulph_symp"/>
    <property type="match status" value="1"/>
</dbReference>
<feature type="transmembrane region" description="Helical" evidence="7">
    <location>
        <begin position="644"/>
        <end position="663"/>
    </location>
</feature>
<feature type="transmembrane region" description="Helical" evidence="7">
    <location>
        <begin position="385"/>
        <end position="402"/>
    </location>
</feature>
<keyword evidence="3 7" id="KW-1133">Transmembrane helix</keyword>
<feature type="transmembrane region" description="Helical" evidence="7">
    <location>
        <begin position="694"/>
        <end position="713"/>
    </location>
</feature>
<dbReference type="Proteomes" id="UP000054270">
    <property type="component" value="Unassembled WGS sequence"/>
</dbReference>
<evidence type="ECO:0000256" key="6">
    <source>
        <dbReference type="SAM" id="MobiDB-lite"/>
    </source>
</evidence>
<keyword evidence="10" id="KW-1185">Reference proteome</keyword>
<evidence type="ECO:0000313" key="10">
    <source>
        <dbReference type="Proteomes" id="UP000054270"/>
    </source>
</evidence>
<organism evidence="9 10">
    <name type="scientific">Hypholoma sublateritium (strain FD-334 SS-4)</name>
    <dbReference type="NCBI Taxonomy" id="945553"/>
    <lineage>
        <taxon>Eukaryota</taxon>
        <taxon>Fungi</taxon>
        <taxon>Dikarya</taxon>
        <taxon>Basidiomycota</taxon>
        <taxon>Agaricomycotina</taxon>
        <taxon>Agaricomycetes</taxon>
        <taxon>Agaricomycetidae</taxon>
        <taxon>Agaricales</taxon>
        <taxon>Agaricineae</taxon>
        <taxon>Strophariaceae</taxon>
        <taxon>Hypholoma</taxon>
    </lineage>
</organism>
<dbReference type="STRING" id="945553.A0A0D2P8Z1"/>
<evidence type="ECO:0000256" key="3">
    <source>
        <dbReference type="ARBA" id="ARBA00022989"/>
    </source>
</evidence>
<keyword evidence="2 7" id="KW-0812">Transmembrane</keyword>
<dbReference type="OMA" id="GYGLMYI"/>
<feature type="transmembrane region" description="Helical" evidence="7">
    <location>
        <begin position="414"/>
        <end position="441"/>
    </location>
</feature>
<evidence type="ECO:0000259" key="8">
    <source>
        <dbReference type="PROSITE" id="PS51382"/>
    </source>
</evidence>
<name>A0A0D2P8Z1_HYPSF</name>
<dbReference type="InterPro" id="IPR004331">
    <property type="entry name" value="SPX_dom"/>
</dbReference>
<dbReference type="GO" id="GO:0006817">
    <property type="term" value="P:phosphate ion transport"/>
    <property type="evidence" value="ECO:0007669"/>
    <property type="project" value="TreeGrafter"/>
</dbReference>